<keyword evidence="2" id="KW-1185">Reference proteome</keyword>
<organism evidence="1 2">
    <name type="scientific">Poecilia latipinna</name>
    <name type="common">sailfin molly</name>
    <dbReference type="NCBI Taxonomy" id="48699"/>
    <lineage>
        <taxon>Eukaryota</taxon>
        <taxon>Metazoa</taxon>
        <taxon>Chordata</taxon>
        <taxon>Craniata</taxon>
        <taxon>Vertebrata</taxon>
        <taxon>Euteleostomi</taxon>
        <taxon>Actinopterygii</taxon>
        <taxon>Neopterygii</taxon>
        <taxon>Teleostei</taxon>
        <taxon>Neoteleostei</taxon>
        <taxon>Acanthomorphata</taxon>
        <taxon>Ovalentaria</taxon>
        <taxon>Atherinomorphae</taxon>
        <taxon>Cyprinodontiformes</taxon>
        <taxon>Poeciliidae</taxon>
        <taxon>Poeciliinae</taxon>
        <taxon>Poecilia</taxon>
    </lineage>
</organism>
<reference evidence="1" key="1">
    <citation type="submission" date="2025-08" db="UniProtKB">
        <authorList>
            <consortium name="Ensembl"/>
        </authorList>
    </citation>
    <scope>IDENTIFICATION</scope>
</reference>
<protein>
    <submittedName>
        <fullName evidence="1">Uncharacterized protein</fullName>
    </submittedName>
</protein>
<dbReference type="Ensembl" id="ENSPLAT00000007113.1">
    <property type="protein sequence ID" value="ENSPLAP00000005922.1"/>
    <property type="gene ID" value="ENSPLAG00000000168.1"/>
</dbReference>
<sequence length="70" mass="8021">QTSRPGHVCSFTGPNCCSDVSVSFHYVDATGMYLLEYYAYHLRAFGYRYNQGPPPDTCPYKWLNCNTDQI</sequence>
<reference evidence="1" key="2">
    <citation type="submission" date="2025-09" db="UniProtKB">
        <authorList>
            <consortium name="Ensembl"/>
        </authorList>
    </citation>
    <scope>IDENTIFICATION</scope>
</reference>
<evidence type="ECO:0000313" key="2">
    <source>
        <dbReference type="Proteomes" id="UP000261500"/>
    </source>
</evidence>
<accession>A0A3B3TZL2</accession>
<name>A0A3B3TZL2_9TELE</name>
<dbReference type="STRING" id="48699.ENSPLAP00000005922"/>
<evidence type="ECO:0000313" key="1">
    <source>
        <dbReference type="Ensembl" id="ENSPLAP00000005922.1"/>
    </source>
</evidence>
<dbReference type="AlphaFoldDB" id="A0A3B3TZL2"/>
<proteinExistence type="predicted"/>
<dbReference type="Proteomes" id="UP000261500">
    <property type="component" value="Unplaced"/>
</dbReference>